<keyword evidence="8" id="KW-0949">S-adenosyl-L-methionine</keyword>
<evidence type="ECO:0000256" key="2">
    <source>
        <dbReference type="ARBA" id="ARBA00004496"/>
    </source>
</evidence>
<dbReference type="HAMAP" id="MF_00834">
    <property type="entry name" value="BioA"/>
    <property type="match status" value="1"/>
</dbReference>
<keyword evidence="5" id="KW-0963">Cytoplasm</keyword>
<dbReference type="PANTHER" id="PTHR42684">
    <property type="entry name" value="ADENOSYLMETHIONINE-8-AMINO-7-OXONONANOATE AMINOTRANSFERASE"/>
    <property type="match status" value="1"/>
</dbReference>
<dbReference type="PANTHER" id="PTHR42684:SF17">
    <property type="entry name" value="ADENOSYLMETHIONINE-8-AMINO-7-OXONONANOATE AMINOTRANSFERASE"/>
    <property type="match status" value="1"/>
</dbReference>
<evidence type="ECO:0000256" key="7">
    <source>
        <dbReference type="ARBA" id="ARBA00022679"/>
    </source>
</evidence>
<dbReference type="Pfam" id="PF00202">
    <property type="entry name" value="Aminotran_3"/>
    <property type="match status" value="1"/>
</dbReference>
<evidence type="ECO:0000256" key="4">
    <source>
        <dbReference type="ARBA" id="ARBA00011738"/>
    </source>
</evidence>
<keyword evidence="6 11" id="KW-0032">Aminotransferase</keyword>
<dbReference type="SUPFAM" id="SSF53383">
    <property type="entry name" value="PLP-dependent transferases"/>
    <property type="match status" value="1"/>
</dbReference>
<evidence type="ECO:0000256" key="3">
    <source>
        <dbReference type="ARBA" id="ARBA00004746"/>
    </source>
</evidence>
<dbReference type="InterPro" id="IPR015422">
    <property type="entry name" value="PyrdxlP-dep_Trfase_small"/>
</dbReference>
<evidence type="ECO:0000256" key="1">
    <source>
        <dbReference type="ARBA" id="ARBA00001933"/>
    </source>
</evidence>
<dbReference type="InterPro" id="IPR015421">
    <property type="entry name" value="PyrdxlP-dep_Trfase_major"/>
</dbReference>
<dbReference type="EC" id="2.6.1.62" evidence="11"/>
<comment type="subunit">
    <text evidence="4">Homodimer.</text>
</comment>
<dbReference type="InterPro" id="IPR005814">
    <property type="entry name" value="Aminotrans_3"/>
</dbReference>
<keyword evidence="9" id="KW-0093">Biotin biosynthesis</keyword>
<protein>
    <submittedName>
        <fullName evidence="11">Adenosylmethionine-8-amino-7-oxononanoate aminotransferase</fullName>
        <ecNumber evidence="11">2.6.1.62</ecNumber>
    </submittedName>
</protein>
<dbReference type="GO" id="GO:0030170">
    <property type="term" value="F:pyridoxal phosphate binding"/>
    <property type="evidence" value="ECO:0007669"/>
    <property type="project" value="InterPro"/>
</dbReference>
<dbReference type="AlphaFoldDB" id="A0A3B1BFN2"/>
<reference evidence="11" key="1">
    <citation type="submission" date="2018-06" db="EMBL/GenBank/DDBJ databases">
        <authorList>
            <person name="Zhirakovskaya E."/>
        </authorList>
    </citation>
    <scope>NUCLEOTIDE SEQUENCE</scope>
</reference>
<comment type="pathway">
    <text evidence="3">Cofactor biosynthesis; biotin biosynthesis.</text>
</comment>
<keyword evidence="7 11" id="KW-0808">Transferase</keyword>
<organism evidence="11">
    <name type="scientific">hydrothermal vent metagenome</name>
    <dbReference type="NCBI Taxonomy" id="652676"/>
    <lineage>
        <taxon>unclassified sequences</taxon>
        <taxon>metagenomes</taxon>
        <taxon>ecological metagenomes</taxon>
    </lineage>
</organism>
<dbReference type="NCBIfam" id="NF005443">
    <property type="entry name" value="PRK07030.1"/>
    <property type="match status" value="1"/>
</dbReference>
<dbReference type="InterPro" id="IPR005815">
    <property type="entry name" value="BioA"/>
</dbReference>
<keyword evidence="10" id="KW-0663">Pyridoxal phosphate</keyword>
<sequence length="490" mass="55661">MVFMKPNKMLGFALLNPTYRTKHLGTNTLPTLHNCGQIIQKHMANKTLINRDLQAIWHPCTQMKDHETLPLIPIKRGEGVWLEDFEGRRYLDAISSWWVNIFGHCNPRINSRIKKQLDTLEHVILAGFSHEPAIELAERLVQISPKNLKRCFFSDNGSSAVEVALKMSFHYWHNKGQKKKTRFVNLSNSYHGETLGALAAGDVSLYKDTYAPLLMEMITVPSPDCYHRKEGVSCEEHSRIMFAHMHEVLEQRHEEICAVIIEPLVQCAGNMRMYDPVYLKLLREACDEFNVHLIVDEIAAGFGRTGTLFACEQADISPDLMCLSKGLTGGYLPLSVTLTTDDIYQAFYDNYENLSAFLHSHSFTGNPLGCSAALATLDIFSEDNVIENNKKLAKKMQASTAILSDHPHVAEIRQRGMILAIEMVKNTNTKETYPWQERRGLKVYQHALENQILLRPLGNIVYFMPPYVITENEIELMVKVAVEGIEIATK</sequence>
<dbReference type="GO" id="GO:0004015">
    <property type="term" value="F:adenosylmethionine-8-amino-7-oxononanoate transaminase activity"/>
    <property type="evidence" value="ECO:0007669"/>
    <property type="project" value="UniProtKB-EC"/>
</dbReference>
<dbReference type="NCBIfam" id="NF004624">
    <property type="entry name" value="PRK05964.1"/>
    <property type="match status" value="1"/>
</dbReference>
<dbReference type="PROSITE" id="PS00600">
    <property type="entry name" value="AA_TRANSFER_CLASS_3"/>
    <property type="match status" value="1"/>
</dbReference>
<dbReference type="GO" id="GO:0009102">
    <property type="term" value="P:biotin biosynthetic process"/>
    <property type="evidence" value="ECO:0007669"/>
    <property type="project" value="UniProtKB-UniPathway"/>
</dbReference>
<dbReference type="CDD" id="cd00610">
    <property type="entry name" value="OAT_like"/>
    <property type="match status" value="1"/>
</dbReference>
<accession>A0A3B1BFN2</accession>
<dbReference type="InterPro" id="IPR049704">
    <property type="entry name" value="Aminotrans_3_PPA_site"/>
</dbReference>
<evidence type="ECO:0000313" key="11">
    <source>
        <dbReference type="EMBL" id="VAX09220.1"/>
    </source>
</evidence>
<dbReference type="Gene3D" id="3.90.1150.10">
    <property type="entry name" value="Aspartate Aminotransferase, domain 1"/>
    <property type="match status" value="1"/>
</dbReference>
<dbReference type="FunFam" id="3.40.640.10:FF:000078">
    <property type="entry name" value="Adenosylmethionine-8-amino-7-oxononanoate aminotransferase"/>
    <property type="match status" value="1"/>
</dbReference>
<dbReference type="NCBIfam" id="TIGR00508">
    <property type="entry name" value="bioA"/>
    <property type="match status" value="1"/>
</dbReference>
<evidence type="ECO:0000256" key="6">
    <source>
        <dbReference type="ARBA" id="ARBA00022576"/>
    </source>
</evidence>
<dbReference type="GO" id="GO:0005737">
    <property type="term" value="C:cytoplasm"/>
    <property type="evidence" value="ECO:0007669"/>
    <property type="project" value="UniProtKB-SubCell"/>
</dbReference>
<evidence type="ECO:0000256" key="9">
    <source>
        <dbReference type="ARBA" id="ARBA00022756"/>
    </source>
</evidence>
<dbReference type="Gene3D" id="3.40.640.10">
    <property type="entry name" value="Type I PLP-dependent aspartate aminotransferase-like (Major domain)"/>
    <property type="match status" value="1"/>
</dbReference>
<gene>
    <name evidence="11" type="ORF">MNBD_GAMMA25-2008</name>
</gene>
<comment type="cofactor">
    <cofactor evidence="1">
        <name>pyridoxal 5'-phosphate</name>
        <dbReference type="ChEBI" id="CHEBI:597326"/>
    </cofactor>
</comment>
<dbReference type="InterPro" id="IPR015424">
    <property type="entry name" value="PyrdxlP-dep_Trfase"/>
</dbReference>
<name>A0A3B1BFN2_9ZZZZ</name>
<comment type="subcellular location">
    <subcellularLocation>
        <location evidence="2">Cytoplasm</location>
    </subcellularLocation>
</comment>
<proteinExistence type="inferred from homology"/>
<dbReference type="UniPathway" id="UPA00078"/>
<evidence type="ECO:0000256" key="5">
    <source>
        <dbReference type="ARBA" id="ARBA00022490"/>
    </source>
</evidence>
<evidence type="ECO:0000256" key="10">
    <source>
        <dbReference type="ARBA" id="ARBA00022898"/>
    </source>
</evidence>
<evidence type="ECO:0000256" key="8">
    <source>
        <dbReference type="ARBA" id="ARBA00022691"/>
    </source>
</evidence>
<dbReference type="EMBL" id="UOFY01000033">
    <property type="protein sequence ID" value="VAX09220.1"/>
    <property type="molecule type" value="Genomic_DNA"/>
</dbReference>